<dbReference type="InterPro" id="IPR038679">
    <property type="entry name" value="PmrD_sf"/>
</dbReference>
<evidence type="ECO:0000313" key="3">
    <source>
        <dbReference type="Proteomes" id="UP000291600"/>
    </source>
</evidence>
<dbReference type="Pfam" id="PF11183">
    <property type="entry name" value="PmrD"/>
    <property type="match status" value="1"/>
</dbReference>
<name>A0ABD7Q659_HAFAL</name>
<evidence type="ECO:0000313" key="1">
    <source>
        <dbReference type="EMBL" id="TBL64756.1"/>
    </source>
</evidence>
<evidence type="ECO:0000313" key="2">
    <source>
        <dbReference type="EMBL" id="TBL67070.1"/>
    </source>
</evidence>
<dbReference type="EMBL" id="SITJ01000072">
    <property type="protein sequence ID" value="TBL67070.1"/>
    <property type="molecule type" value="Genomic_DNA"/>
</dbReference>
<dbReference type="Proteomes" id="UP000291600">
    <property type="component" value="Unassembled WGS sequence"/>
</dbReference>
<accession>A0ABD7Q659</accession>
<protein>
    <submittedName>
        <fullName evidence="2">Uncharacterized protein</fullName>
    </submittedName>
</protein>
<comment type="caution">
    <text evidence="2">The sequence shown here is derived from an EMBL/GenBank/DDBJ whole genome shotgun (WGS) entry which is preliminary data.</text>
</comment>
<sequence length="78" mass="9202">TFSLMKTDRNIRLILWYDSRAHMQRGDVLRSGIRFMYINNEKVEMHILKVMPYSKALWKTLLKSTSSSEHKTVNSKVA</sequence>
<reference evidence="2 3" key="1">
    <citation type="submission" date="2019-02" db="EMBL/GenBank/DDBJ databases">
        <title>Comparative genomic analysis of the Hafnia genus genomes.</title>
        <authorList>
            <person name="Zhiqiu Y."/>
            <person name="Chao Y."/>
            <person name="Yuhui D."/>
            <person name="Di H."/>
            <person name="Bin L."/>
        </authorList>
    </citation>
    <scope>NUCLEOTIDE SEQUENCE [LARGE SCALE GENOMIC DNA]</scope>
    <source>
        <strain evidence="2 3">PCM_1210</strain>
    </source>
</reference>
<dbReference type="AlphaFoldDB" id="A0ABD7Q659"/>
<dbReference type="EMBL" id="SITJ01000081">
    <property type="protein sequence ID" value="TBL64756.1"/>
    <property type="molecule type" value="Genomic_DNA"/>
</dbReference>
<organism evidence="2 3">
    <name type="scientific">Hafnia alvei</name>
    <dbReference type="NCBI Taxonomy" id="569"/>
    <lineage>
        <taxon>Bacteria</taxon>
        <taxon>Pseudomonadati</taxon>
        <taxon>Pseudomonadota</taxon>
        <taxon>Gammaproteobacteria</taxon>
        <taxon>Enterobacterales</taxon>
        <taxon>Hafniaceae</taxon>
        <taxon>Hafnia</taxon>
    </lineage>
</organism>
<gene>
    <name evidence="2" type="ORF">EYY96_13050</name>
    <name evidence="1" type="ORF">EYY96_22625</name>
</gene>
<dbReference type="InterPro" id="IPR044854">
    <property type="entry name" value="IraM/PmrD"/>
</dbReference>
<feature type="non-terminal residue" evidence="2">
    <location>
        <position position="1"/>
    </location>
</feature>
<dbReference type="Gene3D" id="2.40.50.650">
    <property type="match status" value="1"/>
</dbReference>
<proteinExistence type="predicted"/>